<evidence type="ECO:0008006" key="3">
    <source>
        <dbReference type="Google" id="ProtNLM"/>
    </source>
</evidence>
<sequence>MIMLPTSNVELNKLRSLIEDKIQHDYVDEIIQKPAIDETKLVLLYTIMKQSNLPQSTKERYILSTIFVQLALDIHEIVPIKNDRNESSISQKKRQLMVLAGDYYSGLFYSLLSETEDFEVIHILATAIKEINEYKMRFYYNEITSVDEAIDLLMKIESLLISRILKEVQVLPELALIEHIISLIILLREKHLLISNDSSSVFTNLVTLGGSRQDLPTKLESIIEEKIKSIEKYINDIPIQYAELKNDLKKIVGDIIENNTSIAKEG</sequence>
<dbReference type="Gene3D" id="1.20.120.1450">
    <property type="match status" value="1"/>
</dbReference>
<dbReference type="EMBL" id="CP022437">
    <property type="protein sequence ID" value="ASN05509.1"/>
    <property type="molecule type" value="Genomic_DNA"/>
</dbReference>
<dbReference type="GO" id="GO:0009234">
    <property type="term" value="P:menaquinone biosynthetic process"/>
    <property type="evidence" value="ECO:0007669"/>
    <property type="project" value="InterPro"/>
</dbReference>
<name>A0A221MD60_9BACI</name>
<dbReference type="KEGG" id="vne:CFK40_11045"/>
<dbReference type="InterPro" id="IPR009920">
    <property type="entry name" value="HEPPP_synth_su1"/>
</dbReference>
<evidence type="ECO:0000313" key="2">
    <source>
        <dbReference type="Proteomes" id="UP000204391"/>
    </source>
</evidence>
<dbReference type="Proteomes" id="UP000204391">
    <property type="component" value="Chromosome"/>
</dbReference>
<evidence type="ECO:0000313" key="1">
    <source>
        <dbReference type="EMBL" id="ASN05509.1"/>
    </source>
</evidence>
<keyword evidence="2" id="KW-1185">Reference proteome</keyword>
<gene>
    <name evidence="1" type="ORF">CFK40_11045</name>
</gene>
<dbReference type="AlphaFoldDB" id="A0A221MD60"/>
<proteinExistence type="predicted"/>
<dbReference type="Pfam" id="PF07307">
    <property type="entry name" value="HEPPP_synt_1"/>
    <property type="match status" value="1"/>
</dbReference>
<accession>A0A221MD60</accession>
<protein>
    <recommendedName>
        <fullName evidence="3">Heptaprenyl diphosphate synthase</fullName>
    </recommendedName>
</protein>
<reference evidence="1 2" key="1">
    <citation type="journal article" date="2003" name="Int. J. Syst. Evol. Microbiol.">
        <title>Virgibacillus carmonensis sp. nov., Virgibacillus necropolis sp. nov. and Virgibacillus picturae sp. nov., three novel species isolated from deteriorated mural paintings, transfer of the species of the genus salibacillus to Virgibacillus, as Virgibacillus marismortui comb. nov. and Virgibacillus salexigens comb. nov., and emended description of the genus Virgibacillus.</title>
        <authorList>
            <person name="Heyrman J."/>
            <person name="Logan N.A."/>
            <person name="Busse H.J."/>
            <person name="Balcaen A."/>
            <person name="Lebbe L."/>
            <person name="Rodriguez-Diaz M."/>
            <person name="Swings J."/>
            <person name="De Vos P."/>
        </authorList>
    </citation>
    <scope>NUCLEOTIDE SEQUENCE [LARGE SCALE GENOMIC DNA]</scope>
    <source>
        <strain evidence="1 2">LMG 19488</strain>
    </source>
</reference>
<organism evidence="1 2">
    <name type="scientific">Virgibacillus necropolis</name>
    <dbReference type="NCBI Taxonomy" id="163877"/>
    <lineage>
        <taxon>Bacteria</taxon>
        <taxon>Bacillati</taxon>
        <taxon>Bacillota</taxon>
        <taxon>Bacilli</taxon>
        <taxon>Bacillales</taxon>
        <taxon>Bacillaceae</taxon>
        <taxon>Virgibacillus</taxon>
    </lineage>
</organism>